<evidence type="ECO:0008006" key="3">
    <source>
        <dbReference type="Google" id="ProtNLM"/>
    </source>
</evidence>
<name>A0ABU8WWD4_9BURK</name>
<dbReference type="Proteomes" id="UP001385892">
    <property type="component" value="Unassembled WGS sequence"/>
</dbReference>
<evidence type="ECO:0000313" key="2">
    <source>
        <dbReference type="Proteomes" id="UP001385892"/>
    </source>
</evidence>
<proteinExistence type="predicted"/>
<evidence type="ECO:0000313" key="1">
    <source>
        <dbReference type="EMBL" id="MEJ8851838.1"/>
    </source>
</evidence>
<organism evidence="1 2">
    <name type="scientific">Variovorax rhizosphaerae</name>
    <dbReference type="NCBI Taxonomy" id="1836200"/>
    <lineage>
        <taxon>Bacteria</taxon>
        <taxon>Pseudomonadati</taxon>
        <taxon>Pseudomonadota</taxon>
        <taxon>Betaproteobacteria</taxon>
        <taxon>Burkholderiales</taxon>
        <taxon>Comamonadaceae</taxon>
        <taxon>Variovorax</taxon>
    </lineage>
</organism>
<sequence length="164" mass="17681">MTDAVDPLTAKAKLALSRTELLAAMGYEVVRNAAEDGARVVPLLPREESEHASPTLGTKLGRSAVGRWWRQHPLSDVFELGRPLLQDYARTEPVKLMAYGVGTGALLWLLKPWKLLSAATVATLIVRNVDIPRMVSGLVQKSGGVSGTAVPPAALATLPERHRQ</sequence>
<reference evidence="1 2" key="1">
    <citation type="submission" date="2024-03" db="EMBL/GenBank/DDBJ databases">
        <title>Novel species of the genus Variovorax.</title>
        <authorList>
            <person name="Liu Q."/>
            <person name="Xin Y.-H."/>
        </authorList>
    </citation>
    <scope>NUCLEOTIDE SEQUENCE [LARGE SCALE GENOMIC DNA]</scope>
    <source>
        <strain evidence="1 2">KACC 18900</strain>
    </source>
</reference>
<protein>
    <recommendedName>
        <fullName evidence="3">DUF1279 domain-containing protein</fullName>
    </recommendedName>
</protein>
<dbReference type="EMBL" id="JBBKZT010000028">
    <property type="protein sequence ID" value="MEJ8851838.1"/>
    <property type="molecule type" value="Genomic_DNA"/>
</dbReference>
<gene>
    <name evidence="1" type="ORF">WKW82_34770</name>
</gene>
<keyword evidence="2" id="KW-1185">Reference proteome</keyword>
<accession>A0ABU8WWD4</accession>
<dbReference type="RefSeq" id="WP_340347627.1">
    <property type="nucleotide sequence ID" value="NZ_JBBKZT010000028.1"/>
</dbReference>
<comment type="caution">
    <text evidence="1">The sequence shown here is derived from an EMBL/GenBank/DDBJ whole genome shotgun (WGS) entry which is preliminary data.</text>
</comment>